<dbReference type="Proteomes" id="UP000887569">
    <property type="component" value="Unplaced"/>
</dbReference>
<dbReference type="WBParaSite" id="PgR063X_g066_t01">
    <property type="protein sequence ID" value="PgR063X_g066_t01"/>
    <property type="gene ID" value="PgR063X_g066"/>
</dbReference>
<proteinExistence type="predicted"/>
<reference evidence="2" key="1">
    <citation type="submission" date="2022-11" db="UniProtKB">
        <authorList>
            <consortium name="WormBaseParasite"/>
        </authorList>
    </citation>
    <scope>IDENTIFICATION</scope>
</reference>
<organism evidence="1 2">
    <name type="scientific">Parascaris univalens</name>
    <name type="common">Nematode worm</name>
    <dbReference type="NCBI Taxonomy" id="6257"/>
    <lineage>
        <taxon>Eukaryota</taxon>
        <taxon>Metazoa</taxon>
        <taxon>Ecdysozoa</taxon>
        <taxon>Nematoda</taxon>
        <taxon>Chromadorea</taxon>
        <taxon>Rhabditida</taxon>
        <taxon>Spirurina</taxon>
        <taxon>Ascaridomorpha</taxon>
        <taxon>Ascaridoidea</taxon>
        <taxon>Ascarididae</taxon>
        <taxon>Parascaris</taxon>
    </lineage>
</organism>
<name>A0A915BXG3_PARUN</name>
<sequence>MRFIQACNRISFVLQSYYDCTSLFFIPKFAPDFLFFFAQFGDNEPTRAVKSESFGWQPFSLFQYSYELTMLAISNALLENELLASIFSTFSLSFFVLQP</sequence>
<accession>A0A915BXG3</accession>
<evidence type="ECO:0000313" key="2">
    <source>
        <dbReference type="WBParaSite" id="PgR063X_g066_t01"/>
    </source>
</evidence>
<dbReference type="AlphaFoldDB" id="A0A915BXG3"/>
<protein>
    <submittedName>
        <fullName evidence="2">Ovule protein</fullName>
    </submittedName>
</protein>
<keyword evidence="1" id="KW-1185">Reference proteome</keyword>
<evidence type="ECO:0000313" key="1">
    <source>
        <dbReference type="Proteomes" id="UP000887569"/>
    </source>
</evidence>